<proteinExistence type="predicted"/>
<evidence type="ECO:0000256" key="1">
    <source>
        <dbReference type="SAM" id="SignalP"/>
    </source>
</evidence>
<comment type="caution">
    <text evidence="2">The sequence shown here is derived from an EMBL/GenBank/DDBJ whole genome shotgun (WGS) entry which is preliminary data.</text>
</comment>
<evidence type="ECO:0000313" key="3">
    <source>
        <dbReference type="Proteomes" id="UP000295382"/>
    </source>
</evidence>
<protein>
    <recommendedName>
        <fullName evidence="4">Lipoprotein</fullName>
    </recommendedName>
</protein>
<name>A0A4R3I059_PAULE</name>
<feature type="signal peptide" evidence="1">
    <location>
        <begin position="1"/>
        <end position="21"/>
    </location>
</feature>
<dbReference type="EMBL" id="SLZQ01000002">
    <property type="protein sequence ID" value="TCS38554.1"/>
    <property type="molecule type" value="Genomic_DNA"/>
</dbReference>
<dbReference type="Proteomes" id="UP000295382">
    <property type="component" value="Unassembled WGS sequence"/>
</dbReference>
<reference evidence="2 3" key="1">
    <citation type="submission" date="2019-03" db="EMBL/GenBank/DDBJ databases">
        <title>Genomic Encyclopedia of Type Strains, Phase IV (KMG-IV): sequencing the most valuable type-strain genomes for metagenomic binning, comparative biology and taxonomic classification.</title>
        <authorList>
            <person name="Goeker M."/>
        </authorList>
    </citation>
    <scope>NUCLEOTIDE SEQUENCE [LARGE SCALE GENOMIC DNA]</scope>
    <source>
        <strain evidence="2 3">DSM 7445</strain>
    </source>
</reference>
<gene>
    <name evidence="2" type="ORF">EDC30_102293</name>
</gene>
<dbReference type="PROSITE" id="PS51257">
    <property type="entry name" value="PROKAR_LIPOPROTEIN"/>
    <property type="match status" value="1"/>
</dbReference>
<feature type="chain" id="PRO_5020799324" description="Lipoprotein" evidence="1">
    <location>
        <begin position="22"/>
        <end position="741"/>
    </location>
</feature>
<organism evidence="2 3">
    <name type="scientific">Paucimonas lemoignei</name>
    <name type="common">Pseudomonas lemoignei</name>
    <dbReference type="NCBI Taxonomy" id="29443"/>
    <lineage>
        <taxon>Bacteria</taxon>
        <taxon>Pseudomonadati</taxon>
        <taxon>Pseudomonadota</taxon>
        <taxon>Betaproteobacteria</taxon>
        <taxon>Burkholderiales</taxon>
        <taxon>Burkholderiaceae</taxon>
        <taxon>Paucimonas</taxon>
    </lineage>
</organism>
<dbReference type="RefSeq" id="WP_243656648.1">
    <property type="nucleotide sequence ID" value="NZ_SLZQ01000002.1"/>
</dbReference>
<sequence length="741" mass="79277">MAKTSKAVLASAISFAAVILAACGGGGASTIAGNAFGNDRASTTVTTTTTTTRLPIGATVTTLKVESTGAGNQTSVPLTFGQVFVPGEVGANESITGTLDDGTPIGLQVDAKARHADGSLRHAVISAVLPQLNAGQTRTINLVKTGAYTAAAPATALGDLLNDGFNAVVNVNLGGTLYTASAATALNSGSVQRWLTGPHVNEWFVSSPLKTVGGIEHPHLTARFAVRSYVGLNNPRVDVIVENNKTFATGPQNFTYDVNILINGQSAYSMAGLTHYHHARWRKTFWVSREPEIHVKHDTAYLIASKSVSNYDQSVIPAESALADLATQLTADKVGPMKVGLVLPYMPTSGGRADIGPLPSWSVLYLLSMDKRAKDAMLASADGAASWSIHYRDEATGYPVRLDNEINKNISVHGNLAHLGPLPVPRCAGNVSALCNTPYTPDTAHQPSMVYLPYLITGDHFYLEELQFWAAWNPLETAPGAHGFEKGLLRWAQVRGQAWSLRTLGQAAYITPDSHYLKNYFAAQVGYNLGFYNATYTVANPNQLGAYDGSGEESFVSDSGQSAPWQDDFFTWSVGYLTELGFTDAQPLLAWKAKFPVGRMTAPGYCWIEGAAYFLNIRPAAGMPVYPTFAQAYAATIKNNAMIDDDGNPITHPLGLLYLDQPCGSQAQADWRTAATGDTWLAGQMTGYSFSPIGYPSNMQPALAVAVNSGIPNASQAWNIFINRSVKPDYRAQPQWAIIPR</sequence>
<dbReference type="AlphaFoldDB" id="A0A4R3I059"/>
<evidence type="ECO:0000313" key="2">
    <source>
        <dbReference type="EMBL" id="TCS38554.1"/>
    </source>
</evidence>
<accession>A0A4R3I059</accession>
<keyword evidence="3" id="KW-1185">Reference proteome</keyword>
<evidence type="ECO:0008006" key="4">
    <source>
        <dbReference type="Google" id="ProtNLM"/>
    </source>
</evidence>
<keyword evidence="1" id="KW-0732">Signal</keyword>